<feature type="domain" description="Reverse transcriptase zinc-binding" evidence="1">
    <location>
        <begin position="30"/>
        <end position="59"/>
    </location>
</feature>
<evidence type="ECO:0000259" key="1">
    <source>
        <dbReference type="Pfam" id="PF13966"/>
    </source>
</evidence>
<name>A0AAF0TCY9_SOLVR</name>
<evidence type="ECO:0000313" key="2">
    <source>
        <dbReference type="EMBL" id="WMV14301.1"/>
    </source>
</evidence>
<dbReference type="Proteomes" id="UP001234989">
    <property type="component" value="Chromosome 2"/>
</dbReference>
<gene>
    <name evidence="2" type="ORF">MTR67_007686</name>
</gene>
<dbReference type="AlphaFoldDB" id="A0AAF0TCY9"/>
<keyword evidence="3" id="KW-1185">Reference proteome</keyword>
<reference evidence="2" key="1">
    <citation type="submission" date="2023-08" db="EMBL/GenBank/DDBJ databases">
        <title>A de novo genome assembly of Solanum verrucosum Schlechtendal, a Mexican diploid species geographically isolated from the other diploid A-genome species in potato relatives.</title>
        <authorList>
            <person name="Hosaka K."/>
        </authorList>
    </citation>
    <scope>NUCLEOTIDE SEQUENCE</scope>
    <source>
        <tissue evidence="2">Young leaves</tissue>
    </source>
</reference>
<dbReference type="Pfam" id="PF13966">
    <property type="entry name" value="zf-RVT"/>
    <property type="match status" value="1"/>
</dbReference>
<dbReference type="EMBL" id="CP133613">
    <property type="protein sequence ID" value="WMV14301.1"/>
    <property type="molecule type" value="Genomic_DNA"/>
</dbReference>
<dbReference type="InterPro" id="IPR026960">
    <property type="entry name" value="RVT-Znf"/>
</dbReference>
<organism evidence="2 3">
    <name type="scientific">Solanum verrucosum</name>
    <dbReference type="NCBI Taxonomy" id="315347"/>
    <lineage>
        <taxon>Eukaryota</taxon>
        <taxon>Viridiplantae</taxon>
        <taxon>Streptophyta</taxon>
        <taxon>Embryophyta</taxon>
        <taxon>Tracheophyta</taxon>
        <taxon>Spermatophyta</taxon>
        <taxon>Magnoliopsida</taxon>
        <taxon>eudicotyledons</taxon>
        <taxon>Gunneridae</taxon>
        <taxon>Pentapetalae</taxon>
        <taxon>asterids</taxon>
        <taxon>lamiids</taxon>
        <taxon>Solanales</taxon>
        <taxon>Solanaceae</taxon>
        <taxon>Solanoideae</taxon>
        <taxon>Solaneae</taxon>
        <taxon>Solanum</taxon>
    </lineage>
</organism>
<evidence type="ECO:0000313" key="3">
    <source>
        <dbReference type="Proteomes" id="UP001234989"/>
    </source>
</evidence>
<protein>
    <recommendedName>
        <fullName evidence="1">Reverse transcriptase zinc-binding domain-containing protein</fullName>
    </recommendedName>
</protein>
<accession>A0AAF0TCY9</accession>
<proteinExistence type="predicted"/>
<sequence length="85" mass="10049">MRGNGLSILKLSGNTWFRSRYDAKTPIHFVDANCVLCNTGHMENFDHIFYACPYSSYVWKAMLNWLGYHRQISSWESEVKWIILE</sequence>